<evidence type="ECO:0000259" key="1">
    <source>
        <dbReference type="Pfam" id="PF26154"/>
    </source>
</evidence>
<evidence type="ECO:0000313" key="3">
    <source>
        <dbReference type="Proteomes" id="UP001203004"/>
    </source>
</evidence>
<gene>
    <name evidence="2" type="ORF">M3N64_10070</name>
</gene>
<protein>
    <recommendedName>
        <fullName evidence="1">DUF8042 domain-containing protein</fullName>
    </recommendedName>
</protein>
<dbReference type="RefSeq" id="WP_249101854.1">
    <property type="nucleotide sequence ID" value="NZ_JAMAST010000012.1"/>
</dbReference>
<evidence type="ECO:0000313" key="2">
    <source>
        <dbReference type="EMBL" id="MCL1632283.1"/>
    </source>
</evidence>
<keyword evidence="3" id="KW-1185">Reference proteome</keyword>
<reference evidence="2 3" key="1">
    <citation type="submission" date="2022-05" db="EMBL/GenBank/DDBJ databases">
        <title>Sporolactobacillus sp nov CPB3-1, isolated from tree bark (Mangifera indica L.).</title>
        <authorList>
            <person name="Phuengjayaem S."/>
            <person name="Tanasupawat S."/>
        </authorList>
    </citation>
    <scope>NUCLEOTIDE SEQUENCE [LARGE SCALE GENOMIC DNA]</scope>
    <source>
        <strain evidence="2 3">CPB3-1</strain>
    </source>
</reference>
<accession>A0ABT0MBP0</accession>
<dbReference type="Proteomes" id="UP001203004">
    <property type="component" value="Unassembled WGS sequence"/>
</dbReference>
<dbReference type="Pfam" id="PF26154">
    <property type="entry name" value="DUF8042"/>
    <property type="match status" value="1"/>
</dbReference>
<dbReference type="EMBL" id="JAMAST010000012">
    <property type="protein sequence ID" value="MCL1632283.1"/>
    <property type="molecule type" value="Genomic_DNA"/>
</dbReference>
<dbReference type="InterPro" id="IPR058355">
    <property type="entry name" value="DUF8042"/>
</dbReference>
<name>A0ABT0MBP0_9BACL</name>
<comment type="caution">
    <text evidence="2">The sequence shown here is derived from an EMBL/GenBank/DDBJ whole genome shotgun (WGS) entry which is preliminary data.</text>
</comment>
<feature type="domain" description="DUF8042" evidence="1">
    <location>
        <begin position="81"/>
        <end position="186"/>
    </location>
</feature>
<proteinExistence type="predicted"/>
<sequence>MIIKIDGRTIQSDQSAFSHIEEGIKKHIDQDMYIHTCLADDRDVTDDWQSYLKEHWATIHELTIQTEPLSDLIHENLVSAKDYLKRAIPALEALGDRFYQSPSKEDWTSFNDFISGIQWLTQLNTVFSRMQLNASLTSAFAVLHGQLETLNEGVANQDYVLIGDCLHYEFLPAFNQLLNEIDQVLNKEGKA</sequence>
<organism evidence="2 3">
    <name type="scientific">Sporolactobacillus mangiferae</name>
    <dbReference type="NCBI Taxonomy" id="2940498"/>
    <lineage>
        <taxon>Bacteria</taxon>
        <taxon>Bacillati</taxon>
        <taxon>Bacillota</taxon>
        <taxon>Bacilli</taxon>
        <taxon>Bacillales</taxon>
        <taxon>Sporolactobacillaceae</taxon>
        <taxon>Sporolactobacillus</taxon>
    </lineage>
</organism>